<dbReference type="EMBL" id="BRXY01000103">
    <property type="protein sequence ID" value="GMH65715.1"/>
    <property type="molecule type" value="Genomic_DNA"/>
</dbReference>
<evidence type="ECO:0000313" key="2">
    <source>
        <dbReference type="Proteomes" id="UP001165085"/>
    </source>
</evidence>
<reference evidence="2" key="1">
    <citation type="journal article" date="2023" name="Commun. Biol.">
        <title>Genome analysis of Parmales, the sister group of diatoms, reveals the evolutionary specialization of diatoms from phago-mixotrophs to photoautotrophs.</title>
        <authorList>
            <person name="Ban H."/>
            <person name="Sato S."/>
            <person name="Yoshikawa S."/>
            <person name="Yamada K."/>
            <person name="Nakamura Y."/>
            <person name="Ichinomiya M."/>
            <person name="Sato N."/>
            <person name="Blanc-Mathieu R."/>
            <person name="Endo H."/>
            <person name="Kuwata A."/>
            <person name="Ogata H."/>
        </authorList>
    </citation>
    <scope>NUCLEOTIDE SEQUENCE [LARGE SCALE GENOMIC DNA]</scope>
    <source>
        <strain evidence="2">NIES 3701</strain>
    </source>
</reference>
<accession>A0A9W7A960</accession>
<dbReference type="AlphaFoldDB" id="A0A9W7A960"/>
<name>A0A9W7A960_9STRA</name>
<sequence length="349" mass="38604">MLTCRVVTTYSMLKSTNLLTSHPLSIRPLVQTSSGLINAFPTPNIVPVINALLQTTTTSAASASTASDILASDVLASDVLDLVETRISDKSQNIKLRNLRRSSTTEINILKREFCDDLQQAVRSSVALLDSTLDSARSAANDGDAVPKKLRKKFKSEAEEAAKNLASATEGVDFGVNAAAAEDLERRARELNARLIECMGSSSAKAVADFSFEKERSLEKLERLAREIDQGFDVWFDLSSVVYSLRESALMLKHFKEKCEHWVDAYFAPVIIFPAAEDENEKDQGGRVADDVKHKNTATWRFALKCVVCFYGGFKSREYVAECLKKIEAKGGREGREMAKWLEIRGVHA</sequence>
<gene>
    <name evidence="1" type="ORF">TrST_g195</name>
</gene>
<comment type="caution">
    <text evidence="1">The sequence shown here is derived from an EMBL/GenBank/DDBJ whole genome shotgun (WGS) entry which is preliminary data.</text>
</comment>
<proteinExistence type="predicted"/>
<evidence type="ECO:0000313" key="1">
    <source>
        <dbReference type="EMBL" id="GMH65715.1"/>
    </source>
</evidence>
<dbReference type="OrthoDB" id="10647486at2759"/>
<dbReference type="Proteomes" id="UP001165085">
    <property type="component" value="Unassembled WGS sequence"/>
</dbReference>
<protein>
    <submittedName>
        <fullName evidence="1">Uncharacterized protein</fullName>
    </submittedName>
</protein>
<keyword evidence="2" id="KW-1185">Reference proteome</keyword>
<organism evidence="1 2">
    <name type="scientific">Triparma strigata</name>
    <dbReference type="NCBI Taxonomy" id="1606541"/>
    <lineage>
        <taxon>Eukaryota</taxon>
        <taxon>Sar</taxon>
        <taxon>Stramenopiles</taxon>
        <taxon>Ochrophyta</taxon>
        <taxon>Bolidophyceae</taxon>
        <taxon>Parmales</taxon>
        <taxon>Triparmaceae</taxon>
        <taxon>Triparma</taxon>
    </lineage>
</organism>